<sequence length="521" mass="54115">MKKNIFNIALASSLVVLASCEPDFDEPIEDIVVTSGDADFTKYVALGNSLTSGFTDNALFVSGQENSYPNMLANQMAMAGGGAFVQPLMPDDIGGFTNLGVAGRLNLVINPETGALAPVPTPAQSPLTMVTGGVNNMGVPGAKSYHLLANGYGNPAGIAAGLANPYFVRFASSPTTSVLADAAAQAPTFFSLWIGNNDVLSYATGGGVGVNQMAANNVDPTTYGGADISHPMVVAGAIQQILETLTNTVGAKGVIANIPSITDIPYFTTVPTQPFSVNNVGADNIAMLNGFYTPINAALDMIGASDRKIVFSADAANGAVIIDETLPNVTPQLVAALVQIGVPQPQAMLLGSIYGQTRQSNSNDLMVFTSQTILGKLNMERVAELMAMGLSQAEAGQLSLDGLTNPLADKWVLTASEKNAVIAATDAYNAAIAQLAAQYDLAFVDAHKAMKDLSSDSGITYFGNTYTTTFVSGGAFSLDGVHLTGRGYAVVANYFIEAINHKFGSTLRTVNPNNFPGVKIP</sequence>
<accession>A0ABV2LZR2</accession>
<evidence type="ECO:0000313" key="3">
    <source>
        <dbReference type="Proteomes" id="UP001549146"/>
    </source>
</evidence>
<dbReference type="SUPFAM" id="SSF52266">
    <property type="entry name" value="SGNH hydrolase"/>
    <property type="match status" value="2"/>
</dbReference>
<protein>
    <recommendedName>
        <fullName evidence="4">GDSL-like Lipase/Acylhydrolase</fullName>
    </recommendedName>
</protein>
<dbReference type="Gene3D" id="3.40.50.1110">
    <property type="entry name" value="SGNH hydrolase"/>
    <property type="match status" value="2"/>
</dbReference>
<dbReference type="PROSITE" id="PS51257">
    <property type="entry name" value="PROKAR_LIPOPROTEIN"/>
    <property type="match status" value="1"/>
</dbReference>
<evidence type="ECO:0000313" key="2">
    <source>
        <dbReference type="EMBL" id="MET3733117.1"/>
    </source>
</evidence>
<dbReference type="RefSeq" id="WP_354510966.1">
    <property type="nucleotide sequence ID" value="NZ_JBEPMO010000033.1"/>
</dbReference>
<dbReference type="InterPro" id="IPR036514">
    <property type="entry name" value="SGNH_hydro_sf"/>
</dbReference>
<evidence type="ECO:0000256" key="1">
    <source>
        <dbReference type="SAM" id="SignalP"/>
    </source>
</evidence>
<proteinExistence type="predicted"/>
<evidence type="ECO:0008006" key="4">
    <source>
        <dbReference type="Google" id="ProtNLM"/>
    </source>
</evidence>
<gene>
    <name evidence="2" type="ORF">ABID46_002710</name>
</gene>
<feature type="chain" id="PRO_5045296893" description="GDSL-like Lipase/Acylhydrolase" evidence="1">
    <location>
        <begin position="19"/>
        <end position="521"/>
    </location>
</feature>
<keyword evidence="3" id="KW-1185">Reference proteome</keyword>
<comment type="caution">
    <text evidence="2">The sequence shown here is derived from an EMBL/GenBank/DDBJ whole genome shotgun (WGS) entry which is preliminary data.</text>
</comment>
<keyword evidence="1" id="KW-0732">Signal</keyword>
<feature type="signal peptide" evidence="1">
    <location>
        <begin position="1"/>
        <end position="18"/>
    </location>
</feature>
<reference evidence="2 3" key="1">
    <citation type="submission" date="2024-06" db="EMBL/GenBank/DDBJ databases">
        <title>Genomic Encyclopedia of Type Strains, Phase IV (KMG-IV): sequencing the most valuable type-strain genomes for metagenomic binning, comparative biology and taxonomic classification.</title>
        <authorList>
            <person name="Goeker M."/>
        </authorList>
    </citation>
    <scope>NUCLEOTIDE SEQUENCE [LARGE SCALE GENOMIC DNA]</scope>
    <source>
        <strain evidence="2 3">DSM 29388</strain>
    </source>
</reference>
<dbReference type="Proteomes" id="UP001549146">
    <property type="component" value="Unassembled WGS sequence"/>
</dbReference>
<name>A0ABV2LZR2_9FLAO</name>
<organism evidence="2 3">
    <name type="scientific">Moheibacter stercoris</name>
    <dbReference type="NCBI Taxonomy" id="1628251"/>
    <lineage>
        <taxon>Bacteria</taxon>
        <taxon>Pseudomonadati</taxon>
        <taxon>Bacteroidota</taxon>
        <taxon>Flavobacteriia</taxon>
        <taxon>Flavobacteriales</taxon>
        <taxon>Weeksellaceae</taxon>
        <taxon>Moheibacter</taxon>
    </lineage>
</organism>
<dbReference type="EMBL" id="JBEPMO010000033">
    <property type="protein sequence ID" value="MET3733117.1"/>
    <property type="molecule type" value="Genomic_DNA"/>
</dbReference>